<feature type="transmembrane region" description="Helical" evidence="2">
    <location>
        <begin position="98"/>
        <end position="126"/>
    </location>
</feature>
<keyword evidence="2" id="KW-1133">Transmembrane helix</keyword>
<evidence type="ECO:0000256" key="1">
    <source>
        <dbReference type="ARBA" id="ARBA00023125"/>
    </source>
</evidence>
<keyword evidence="1" id="KW-0238">DNA-binding</keyword>
<gene>
    <name evidence="4" type="ORF">E5334_03885</name>
</gene>
<dbReference type="AlphaFoldDB" id="A0A4S2F4M0"/>
<dbReference type="OrthoDB" id="9801008at2"/>
<keyword evidence="2" id="KW-0812">Transmembrane</keyword>
<dbReference type="PROSITE" id="PS50943">
    <property type="entry name" value="HTH_CROC1"/>
    <property type="match status" value="1"/>
</dbReference>
<proteinExistence type="predicted"/>
<dbReference type="Proteomes" id="UP000310263">
    <property type="component" value="Unassembled WGS sequence"/>
</dbReference>
<dbReference type="SUPFAM" id="SSF47413">
    <property type="entry name" value="lambda repressor-like DNA-binding domains"/>
    <property type="match status" value="1"/>
</dbReference>
<dbReference type="RefSeq" id="WP_136012293.1">
    <property type="nucleotide sequence ID" value="NZ_SRYE01000002.1"/>
</dbReference>
<evidence type="ECO:0000313" key="5">
    <source>
        <dbReference type="Proteomes" id="UP000310263"/>
    </source>
</evidence>
<sequence length="171" mass="18708">MLGNTIKELRKSKGLTQEELAIKLNVVRQTVSKWEQGLSVPDASMLIVLAEKLDTPVSVLLGEPVATQDLDELAVLAEKLEIINLQLAQQQERRRKMLFWALVALCGVIVITYMSLIALGSSYLSWDFSDPETAMAATLLHGFEWVFVRGAPIVLVAAAAGIAAIFSRKAT</sequence>
<dbReference type="PANTHER" id="PTHR46558:SF3">
    <property type="entry name" value="TRANSCRIPTIONAL REGULATOR"/>
    <property type="match status" value="1"/>
</dbReference>
<evidence type="ECO:0000259" key="3">
    <source>
        <dbReference type="PROSITE" id="PS50943"/>
    </source>
</evidence>
<dbReference type="CDD" id="cd00093">
    <property type="entry name" value="HTH_XRE"/>
    <property type="match status" value="1"/>
</dbReference>
<feature type="transmembrane region" description="Helical" evidence="2">
    <location>
        <begin position="146"/>
        <end position="166"/>
    </location>
</feature>
<dbReference type="SMART" id="SM00530">
    <property type="entry name" value="HTH_XRE"/>
    <property type="match status" value="1"/>
</dbReference>
<feature type="domain" description="HTH cro/C1-type" evidence="3">
    <location>
        <begin position="6"/>
        <end position="60"/>
    </location>
</feature>
<dbReference type="Pfam" id="PF01381">
    <property type="entry name" value="HTH_3"/>
    <property type="match status" value="1"/>
</dbReference>
<dbReference type="EMBL" id="SRYE01000002">
    <property type="protein sequence ID" value="TGY62563.1"/>
    <property type="molecule type" value="Genomic_DNA"/>
</dbReference>
<comment type="caution">
    <text evidence="4">The sequence shown here is derived from an EMBL/GenBank/DDBJ whole genome shotgun (WGS) entry which is preliminary data.</text>
</comment>
<protein>
    <submittedName>
        <fullName evidence="4">XRE family transcriptional regulator</fullName>
    </submittedName>
</protein>
<dbReference type="Gene3D" id="1.10.260.40">
    <property type="entry name" value="lambda repressor-like DNA-binding domains"/>
    <property type="match status" value="1"/>
</dbReference>
<accession>A0A4S2F4M0</accession>
<evidence type="ECO:0000256" key="2">
    <source>
        <dbReference type="SAM" id="Phobius"/>
    </source>
</evidence>
<dbReference type="InterPro" id="IPR001387">
    <property type="entry name" value="Cro/C1-type_HTH"/>
</dbReference>
<name>A0A4S2F4M0_9ACTN</name>
<reference evidence="4 5" key="1">
    <citation type="submission" date="2019-04" db="EMBL/GenBank/DDBJ databases">
        <title>Microbes associate with the intestines of laboratory mice.</title>
        <authorList>
            <person name="Navarre W."/>
            <person name="Wong E."/>
            <person name="Huang K."/>
            <person name="Tropini C."/>
            <person name="Ng K."/>
            <person name="Yu B."/>
        </authorList>
    </citation>
    <scope>NUCLEOTIDE SEQUENCE [LARGE SCALE GENOMIC DNA]</scope>
    <source>
        <strain evidence="4 5">NM07_P-09</strain>
    </source>
</reference>
<dbReference type="GO" id="GO:0003677">
    <property type="term" value="F:DNA binding"/>
    <property type="evidence" value="ECO:0007669"/>
    <property type="project" value="UniProtKB-KW"/>
</dbReference>
<keyword evidence="5" id="KW-1185">Reference proteome</keyword>
<organism evidence="4 5">
    <name type="scientific">Muricaecibacterium torontonense</name>
    <dbReference type="NCBI Taxonomy" id="3032871"/>
    <lineage>
        <taxon>Bacteria</taxon>
        <taxon>Bacillati</taxon>
        <taxon>Actinomycetota</taxon>
        <taxon>Coriobacteriia</taxon>
        <taxon>Coriobacteriales</taxon>
        <taxon>Atopobiaceae</taxon>
        <taxon>Muricaecibacterium</taxon>
    </lineage>
</organism>
<dbReference type="InterPro" id="IPR010982">
    <property type="entry name" value="Lambda_DNA-bd_dom_sf"/>
</dbReference>
<keyword evidence="2" id="KW-0472">Membrane</keyword>
<dbReference type="PANTHER" id="PTHR46558">
    <property type="entry name" value="TRACRIPTIONAL REGULATORY PROTEIN-RELATED-RELATED"/>
    <property type="match status" value="1"/>
</dbReference>
<evidence type="ECO:0000313" key="4">
    <source>
        <dbReference type="EMBL" id="TGY62563.1"/>
    </source>
</evidence>